<dbReference type="RefSeq" id="XP_007724186.1">
    <property type="nucleotide sequence ID" value="XM_007725996.1"/>
</dbReference>
<reference evidence="1 2" key="1">
    <citation type="submission" date="2013-03" db="EMBL/GenBank/DDBJ databases">
        <title>The Genome Sequence of Capronia coronata CBS 617.96.</title>
        <authorList>
            <consortium name="The Broad Institute Genomics Platform"/>
            <person name="Cuomo C."/>
            <person name="de Hoog S."/>
            <person name="Gorbushina A."/>
            <person name="Walker B."/>
            <person name="Young S.K."/>
            <person name="Zeng Q."/>
            <person name="Gargeya S."/>
            <person name="Fitzgerald M."/>
            <person name="Haas B."/>
            <person name="Abouelleil A."/>
            <person name="Allen A.W."/>
            <person name="Alvarado L."/>
            <person name="Arachchi H.M."/>
            <person name="Berlin A.M."/>
            <person name="Chapman S.B."/>
            <person name="Gainer-Dewar J."/>
            <person name="Goldberg J."/>
            <person name="Griggs A."/>
            <person name="Gujja S."/>
            <person name="Hansen M."/>
            <person name="Howarth C."/>
            <person name="Imamovic A."/>
            <person name="Ireland A."/>
            <person name="Larimer J."/>
            <person name="McCowan C."/>
            <person name="Murphy C."/>
            <person name="Pearson M."/>
            <person name="Poon T.W."/>
            <person name="Priest M."/>
            <person name="Roberts A."/>
            <person name="Saif S."/>
            <person name="Shea T."/>
            <person name="Sisk P."/>
            <person name="Sykes S."/>
            <person name="Wortman J."/>
            <person name="Nusbaum C."/>
            <person name="Birren B."/>
        </authorList>
    </citation>
    <scope>NUCLEOTIDE SEQUENCE [LARGE SCALE GENOMIC DNA]</scope>
    <source>
        <strain evidence="1 2">CBS 617.96</strain>
    </source>
</reference>
<name>W9YES6_9EURO</name>
<dbReference type="AlphaFoldDB" id="W9YES6"/>
<dbReference type="OrthoDB" id="5986190at2759"/>
<dbReference type="Proteomes" id="UP000019484">
    <property type="component" value="Unassembled WGS sequence"/>
</dbReference>
<sequence length="111" mass="12691">MEMTLIVLTDGVWGVMVREDAVDQVLDKLTDSFHIIRGIDLLRRPVCVQFVQFGDDERGIQRLRRLDSDKRYQHIVDITPATENIFKMLLGSFLDKWDIAGDAEEGAPSPM</sequence>
<evidence type="ECO:0000313" key="1">
    <source>
        <dbReference type="EMBL" id="EXJ88180.1"/>
    </source>
</evidence>
<evidence type="ECO:0000313" key="2">
    <source>
        <dbReference type="Proteomes" id="UP000019484"/>
    </source>
</evidence>
<accession>W9YES6</accession>
<comment type="caution">
    <text evidence="1">The sequence shown here is derived from an EMBL/GenBank/DDBJ whole genome shotgun (WGS) entry which is preliminary data.</text>
</comment>
<gene>
    <name evidence="1" type="ORF">A1O1_05109</name>
</gene>
<dbReference type="HOGENOM" id="CLU_2158067_0_0_1"/>
<keyword evidence="2" id="KW-1185">Reference proteome</keyword>
<dbReference type="GeneID" id="19159985"/>
<protein>
    <submittedName>
        <fullName evidence="1">Uncharacterized protein</fullName>
    </submittedName>
</protein>
<dbReference type="EMBL" id="AMWN01000004">
    <property type="protein sequence ID" value="EXJ88180.1"/>
    <property type="molecule type" value="Genomic_DNA"/>
</dbReference>
<proteinExistence type="predicted"/>
<organism evidence="1 2">
    <name type="scientific">Capronia coronata CBS 617.96</name>
    <dbReference type="NCBI Taxonomy" id="1182541"/>
    <lineage>
        <taxon>Eukaryota</taxon>
        <taxon>Fungi</taxon>
        <taxon>Dikarya</taxon>
        <taxon>Ascomycota</taxon>
        <taxon>Pezizomycotina</taxon>
        <taxon>Eurotiomycetes</taxon>
        <taxon>Chaetothyriomycetidae</taxon>
        <taxon>Chaetothyriales</taxon>
        <taxon>Herpotrichiellaceae</taxon>
        <taxon>Capronia</taxon>
    </lineage>
</organism>